<evidence type="ECO:0000313" key="1">
    <source>
        <dbReference type="EMBL" id="CEN39320.1"/>
    </source>
</evidence>
<dbReference type="Gene3D" id="3.20.20.10">
    <property type="entry name" value="Alanine racemase"/>
    <property type="match status" value="1"/>
</dbReference>
<protein>
    <recommendedName>
        <fullName evidence="3">YggS family pyridoxal phosphate-dependent enzyme</fullName>
    </recommendedName>
</protein>
<dbReference type="InterPro" id="IPR029066">
    <property type="entry name" value="PLP-binding_barrel"/>
</dbReference>
<accession>A0A0B7HJ91</accession>
<dbReference type="EMBL" id="CDOE01000074">
    <property type="protein sequence ID" value="CEN39320.1"/>
    <property type="molecule type" value="Genomic_DNA"/>
</dbReference>
<organism evidence="1 2">
    <name type="scientific">Capnocytophaga canimorsus</name>
    <dbReference type="NCBI Taxonomy" id="28188"/>
    <lineage>
        <taxon>Bacteria</taxon>
        <taxon>Pseudomonadati</taxon>
        <taxon>Bacteroidota</taxon>
        <taxon>Flavobacteriia</taxon>
        <taxon>Flavobacteriales</taxon>
        <taxon>Flavobacteriaceae</taxon>
        <taxon>Capnocytophaga</taxon>
    </lineage>
</organism>
<dbReference type="AlphaFoldDB" id="A0A0B7HJ91"/>
<dbReference type="SUPFAM" id="SSF51419">
    <property type="entry name" value="PLP-binding barrel"/>
    <property type="match status" value="1"/>
</dbReference>
<gene>
    <name evidence="1" type="ORF">CCAN12_760028</name>
</gene>
<proteinExistence type="predicted"/>
<evidence type="ECO:0008006" key="3">
    <source>
        <dbReference type="Google" id="ProtNLM"/>
    </source>
</evidence>
<name>A0A0B7HJ91_9FLAO</name>
<dbReference type="Proteomes" id="UP000044026">
    <property type="component" value="Unassembled WGS sequence"/>
</dbReference>
<evidence type="ECO:0000313" key="2">
    <source>
        <dbReference type="Proteomes" id="UP000044026"/>
    </source>
</evidence>
<sequence>MEILKNIEVVQQRINRACLKSGRKPQEVKLLLATKNGYS</sequence>
<reference evidence="1 2" key="1">
    <citation type="submission" date="2015-01" db="EMBL/GenBank/DDBJ databases">
        <authorList>
            <person name="Xiang T."/>
            <person name="Song Y."/>
            <person name="Huang L."/>
            <person name="Wang B."/>
            <person name="Wu P."/>
        </authorList>
    </citation>
    <scope>NUCLEOTIDE SEQUENCE [LARGE SCALE GENOMIC DNA]</scope>
    <source>
        <strain evidence="1 2">Cc12</strain>
    </source>
</reference>